<organism evidence="3">
    <name type="scientific">Kitasatospora camelliae</name>
    <dbReference type="NCBI Taxonomy" id="3156397"/>
    <lineage>
        <taxon>Bacteria</taxon>
        <taxon>Bacillati</taxon>
        <taxon>Actinomycetota</taxon>
        <taxon>Actinomycetes</taxon>
        <taxon>Kitasatosporales</taxon>
        <taxon>Streptomycetaceae</taxon>
        <taxon>Kitasatospora</taxon>
    </lineage>
</organism>
<keyword evidence="1" id="KW-0808">Transferase</keyword>
<accession>A0AAU8JQV7</accession>
<keyword evidence="3" id="KW-0067">ATP-binding</keyword>
<dbReference type="InterPro" id="IPR050267">
    <property type="entry name" value="Anti-sigma-factor_SerPK"/>
</dbReference>
<sequence length="138" mass="15292">MESLADGVTRHRHLDFDINGSTSWLRGGTIFVRRALADWNLTSVRDSDDDVVLVARELLSNAVQHSSGPLRLDLDWKGSLLRIAVTDRSHEQPRLENPRGGIGGYGLVIVDRLAVRWASAPEAPGKRVWAEVEVEQDG</sequence>
<dbReference type="CDD" id="cd16936">
    <property type="entry name" value="HATPase_RsbW-like"/>
    <property type="match status" value="1"/>
</dbReference>
<dbReference type="EMBL" id="CP159872">
    <property type="protein sequence ID" value="XCM78246.1"/>
    <property type="molecule type" value="Genomic_DNA"/>
</dbReference>
<dbReference type="GO" id="GO:0005524">
    <property type="term" value="F:ATP binding"/>
    <property type="evidence" value="ECO:0007669"/>
    <property type="project" value="UniProtKB-KW"/>
</dbReference>
<dbReference type="InterPro" id="IPR036890">
    <property type="entry name" value="HATPase_C_sf"/>
</dbReference>
<protein>
    <submittedName>
        <fullName evidence="3">ATP-binding protein</fullName>
    </submittedName>
</protein>
<dbReference type="SUPFAM" id="SSF55874">
    <property type="entry name" value="ATPase domain of HSP90 chaperone/DNA topoisomerase II/histidine kinase"/>
    <property type="match status" value="1"/>
</dbReference>
<dbReference type="RefSeq" id="WP_354637989.1">
    <property type="nucleotide sequence ID" value="NZ_CP159872.1"/>
</dbReference>
<evidence type="ECO:0000259" key="2">
    <source>
        <dbReference type="Pfam" id="PF13581"/>
    </source>
</evidence>
<keyword evidence="3" id="KW-0547">Nucleotide-binding</keyword>
<dbReference type="PANTHER" id="PTHR35526">
    <property type="entry name" value="ANTI-SIGMA-F FACTOR RSBW-RELATED"/>
    <property type="match status" value="1"/>
</dbReference>
<keyword evidence="1" id="KW-0418">Kinase</keyword>
<evidence type="ECO:0000313" key="3">
    <source>
        <dbReference type="EMBL" id="XCM78246.1"/>
    </source>
</evidence>
<dbReference type="GO" id="GO:0004674">
    <property type="term" value="F:protein serine/threonine kinase activity"/>
    <property type="evidence" value="ECO:0007669"/>
    <property type="project" value="UniProtKB-KW"/>
</dbReference>
<dbReference type="InterPro" id="IPR003594">
    <property type="entry name" value="HATPase_dom"/>
</dbReference>
<dbReference type="PANTHER" id="PTHR35526:SF3">
    <property type="entry name" value="ANTI-SIGMA-F FACTOR RSBW"/>
    <property type="match status" value="1"/>
</dbReference>
<dbReference type="Gene3D" id="3.30.565.10">
    <property type="entry name" value="Histidine kinase-like ATPase, C-terminal domain"/>
    <property type="match status" value="1"/>
</dbReference>
<dbReference type="KEGG" id="kcm:ABWK59_04505"/>
<evidence type="ECO:0000256" key="1">
    <source>
        <dbReference type="ARBA" id="ARBA00022527"/>
    </source>
</evidence>
<dbReference type="AlphaFoldDB" id="A0AAU8JQV7"/>
<feature type="domain" description="Histidine kinase/HSP90-like ATPase" evidence="2">
    <location>
        <begin position="32"/>
        <end position="129"/>
    </location>
</feature>
<keyword evidence="1" id="KW-0723">Serine/threonine-protein kinase</keyword>
<reference evidence="3" key="1">
    <citation type="submission" date="2024-06" db="EMBL/GenBank/DDBJ databases">
        <title>The genome sequences of Kitasatospora sp. strain HUAS MG31.</title>
        <authorList>
            <person name="Mo P."/>
        </authorList>
    </citation>
    <scope>NUCLEOTIDE SEQUENCE</scope>
    <source>
        <strain evidence="3">HUAS MG31</strain>
    </source>
</reference>
<dbReference type="Pfam" id="PF13581">
    <property type="entry name" value="HATPase_c_2"/>
    <property type="match status" value="1"/>
</dbReference>
<proteinExistence type="predicted"/>
<gene>
    <name evidence="3" type="ORF">ABWK59_04505</name>
</gene>
<name>A0AAU8JQV7_9ACTN</name>